<keyword evidence="3" id="KW-0560">Oxidoreductase</keyword>
<reference evidence="4" key="1">
    <citation type="journal article" date="2014" name="Front. Microbiol.">
        <title>High frequency of phylogenetically diverse reductive dehalogenase-homologous genes in deep subseafloor sedimentary metagenomes.</title>
        <authorList>
            <person name="Kawai M."/>
            <person name="Futagami T."/>
            <person name="Toyoda A."/>
            <person name="Takaki Y."/>
            <person name="Nishi S."/>
            <person name="Hori S."/>
            <person name="Arai W."/>
            <person name="Tsubouchi T."/>
            <person name="Morono Y."/>
            <person name="Uchiyama I."/>
            <person name="Ito T."/>
            <person name="Fujiyama A."/>
            <person name="Inagaki F."/>
            <person name="Takami H."/>
        </authorList>
    </citation>
    <scope>NUCLEOTIDE SEQUENCE</scope>
    <source>
        <strain evidence="4">Expedition CK06-06</strain>
    </source>
</reference>
<dbReference type="PANTHER" id="PTHR43391">
    <property type="entry name" value="RETINOL DEHYDROGENASE-RELATED"/>
    <property type="match status" value="1"/>
</dbReference>
<name>X0TJT2_9ZZZZ</name>
<evidence type="ECO:0000313" key="4">
    <source>
        <dbReference type="EMBL" id="GAF87516.1"/>
    </source>
</evidence>
<dbReference type="GO" id="GO:0016491">
    <property type="term" value="F:oxidoreductase activity"/>
    <property type="evidence" value="ECO:0007669"/>
    <property type="project" value="UniProtKB-KW"/>
</dbReference>
<comment type="similarity">
    <text evidence="1">Belongs to the short-chain dehydrogenases/reductases (SDR) family.</text>
</comment>
<dbReference type="Gene3D" id="3.40.50.720">
    <property type="entry name" value="NAD(P)-binding Rossmann-like Domain"/>
    <property type="match status" value="1"/>
</dbReference>
<sequence>ASGIGRGLAERCIAEGMKVVVADVEEEELVKTEKALRTRGGDVISVLTDVSRIDEVKHLAERTTDAFGAVHLLCNNAGVGAGGMVLEHTLADWEWVIGVNLWGVIYGVHTFLPIMLEQDT</sequence>
<organism evidence="4">
    <name type="scientific">marine sediment metagenome</name>
    <dbReference type="NCBI Taxonomy" id="412755"/>
    <lineage>
        <taxon>unclassified sequences</taxon>
        <taxon>metagenomes</taxon>
        <taxon>ecological metagenomes</taxon>
    </lineage>
</organism>
<dbReference type="InterPro" id="IPR036291">
    <property type="entry name" value="NAD(P)-bd_dom_sf"/>
</dbReference>
<dbReference type="Pfam" id="PF00106">
    <property type="entry name" value="adh_short"/>
    <property type="match status" value="1"/>
</dbReference>
<evidence type="ECO:0000256" key="1">
    <source>
        <dbReference type="ARBA" id="ARBA00006484"/>
    </source>
</evidence>
<feature type="non-terminal residue" evidence="4">
    <location>
        <position position="120"/>
    </location>
</feature>
<comment type="caution">
    <text evidence="4">The sequence shown here is derived from an EMBL/GenBank/DDBJ whole genome shotgun (WGS) entry which is preliminary data.</text>
</comment>
<dbReference type="AlphaFoldDB" id="X0TJT2"/>
<evidence type="ECO:0008006" key="5">
    <source>
        <dbReference type="Google" id="ProtNLM"/>
    </source>
</evidence>
<dbReference type="InterPro" id="IPR002347">
    <property type="entry name" value="SDR_fam"/>
</dbReference>
<accession>X0TJT2</accession>
<gene>
    <name evidence="4" type="ORF">S01H1_23757</name>
</gene>
<keyword evidence="2" id="KW-0521">NADP</keyword>
<evidence type="ECO:0000256" key="2">
    <source>
        <dbReference type="ARBA" id="ARBA00022857"/>
    </source>
</evidence>
<evidence type="ECO:0000256" key="3">
    <source>
        <dbReference type="ARBA" id="ARBA00023002"/>
    </source>
</evidence>
<dbReference type="CDD" id="cd05233">
    <property type="entry name" value="SDR_c"/>
    <property type="match status" value="1"/>
</dbReference>
<feature type="non-terminal residue" evidence="4">
    <location>
        <position position="1"/>
    </location>
</feature>
<dbReference type="PANTHER" id="PTHR43391:SF14">
    <property type="entry name" value="DEHYDROGENASE_REDUCTASE SDR FAMILY PROTEIN 7-LIKE"/>
    <property type="match status" value="1"/>
</dbReference>
<proteinExistence type="inferred from homology"/>
<dbReference type="SUPFAM" id="SSF51735">
    <property type="entry name" value="NAD(P)-binding Rossmann-fold domains"/>
    <property type="match status" value="1"/>
</dbReference>
<protein>
    <recommendedName>
        <fullName evidence="5">Short-chain dehydrogenase/reductase SDR</fullName>
    </recommendedName>
</protein>
<dbReference type="EMBL" id="BARS01013839">
    <property type="protein sequence ID" value="GAF87516.1"/>
    <property type="molecule type" value="Genomic_DNA"/>
</dbReference>